<accession>A0A377Q9Y1</accession>
<organism evidence="3 4">
    <name type="scientific">Janthinobacterium lividum</name>
    <dbReference type="NCBI Taxonomy" id="29581"/>
    <lineage>
        <taxon>Bacteria</taxon>
        <taxon>Pseudomonadati</taxon>
        <taxon>Pseudomonadota</taxon>
        <taxon>Betaproteobacteria</taxon>
        <taxon>Burkholderiales</taxon>
        <taxon>Oxalobacteraceae</taxon>
        <taxon>Janthinobacterium</taxon>
    </lineage>
</organism>
<dbReference type="Gene3D" id="1.20.120.160">
    <property type="entry name" value="HPT domain"/>
    <property type="match status" value="1"/>
</dbReference>
<keyword evidence="2" id="KW-0472">Membrane</keyword>
<dbReference type="Proteomes" id="UP000305681">
    <property type="component" value="Unassembled WGS sequence"/>
</dbReference>
<keyword evidence="2" id="KW-1133">Transmembrane helix</keyword>
<reference evidence="3 4" key="1">
    <citation type="submission" date="2019-06" db="EMBL/GenBank/DDBJ databases">
        <title>Genome sequence of Janthinobacterium lividum UCD_MED1.</title>
        <authorList>
            <person name="De Leon M.E."/>
            <person name="Jospin G."/>
        </authorList>
    </citation>
    <scope>NUCLEOTIDE SEQUENCE [LARGE SCALE GENOMIC DNA]</scope>
    <source>
        <strain evidence="3 4">UCD_MED1</strain>
    </source>
</reference>
<feature type="region of interest" description="Disordered" evidence="1">
    <location>
        <begin position="69"/>
        <end position="93"/>
    </location>
</feature>
<dbReference type="SUPFAM" id="SSF47226">
    <property type="entry name" value="Histidine-containing phosphotransfer domain, HPT domain"/>
    <property type="match status" value="1"/>
</dbReference>
<gene>
    <name evidence="3" type="ORF">FHI69_20730</name>
</gene>
<dbReference type="AlphaFoldDB" id="A0A377Q9Y1"/>
<feature type="transmembrane region" description="Helical" evidence="2">
    <location>
        <begin position="18"/>
        <end position="37"/>
    </location>
</feature>
<evidence type="ECO:0000256" key="2">
    <source>
        <dbReference type="SAM" id="Phobius"/>
    </source>
</evidence>
<name>A0A377Q9Y1_9BURK</name>
<feature type="compositionally biased region" description="Low complexity" evidence="1">
    <location>
        <begin position="69"/>
        <end position="85"/>
    </location>
</feature>
<evidence type="ECO:0000256" key="1">
    <source>
        <dbReference type="SAM" id="MobiDB-lite"/>
    </source>
</evidence>
<protein>
    <recommendedName>
        <fullName evidence="5">Hpt domain-containing protein</fullName>
    </recommendedName>
</protein>
<dbReference type="InterPro" id="IPR036641">
    <property type="entry name" value="HPT_dom_sf"/>
</dbReference>
<keyword evidence="2" id="KW-0812">Transmembrane</keyword>
<dbReference type="GO" id="GO:0000160">
    <property type="term" value="P:phosphorelay signal transduction system"/>
    <property type="evidence" value="ECO:0007669"/>
    <property type="project" value="InterPro"/>
</dbReference>
<sequence>MNSFLAIHPFLRCEDLSLMRPALALAGLLLLLAALLWRRTRWQHADRTQAAGAVPADLHALLQMRKAVPPAKAADSAPPSTAPKTPDTPPFDAARLDAMFGHDRRLQGEILALFVAETRDRLAGIAHALRCERAAPARVLAQEILDGSQSMGLLPLQALSRQAVHAGFSNDIGALHRLHAELLMALDALSQAVTALQTAGTAQADDCNGVGSRP</sequence>
<dbReference type="RefSeq" id="WP_128139436.1">
    <property type="nucleotide sequence ID" value="NZ_UGJG01000001.1"/>
</dbReference>
<evidence type="ECO:0000313" key="3">
    <source>
        <dbReference type="EMBL" id="TNC75096.1"/>
    </source>
</evidence>
<evidence type="ECO:0008006" key="5">
    <source>
        <dbReference type="Google" id="ProtNLM"/>
    </source>
</evidence>
<dbReference type="EMBL" id="VDGE01000009">
    <property type="protein sequence ID" value="TNC75096.1"/>
    <property type="molecule type" value="Genomic_DNA"/>
</dbReference>
<comment type="caution">
    <text evidence="3">The sequence shown here is derived from an EMBL/GenBank/DDBJ whole genome shotgun (WGS) entry which is preliminary data.</text>
</comment>
<evidence type="ECO:0000313" key="4">
    <source>
        <dbReference type="Proteomes" id="UP000305681"/>
    </source>
</evidence>
<proteinExistence type="predicted"/>